<organism evidence="3 4">
    <name type="scientific">Faecalicatena contorta</name>
    <dbReference type="NCBI Taxonomy" id="39482"/>
    <lineage>
        <taxon>Bacteria</taxon>
        <taxon>Bacillati</taxon>
        <taxon>Bacillota</taxon>
        <taxon>Clostridia</taxon>
        <taxon>Lachnospirales</taxon>
        <taxon>Lachnospiraceae</taxon>
        <taxon>Faecalicatena</taxon>
    </lineage>
</organism>
<dbReference type="PANTHER" id="PTHR39965:SF1">
    <property type="entry name" value="CRISPR SYSTEM CMR SUBUNIT CMR6"/>
    <property type="match status" value="1"/>
</dbReference>
<protein>
    <submittedName>
        <fullName evidence="3">CRISPR type III-B/RAMP module RAMP protein Cmr6</fullName>
    </submittedName>
</protein>
<accession>A0A173ZH21</accession>
<evidence type="ECO:0000313" key="4">
    <source>
        <dbReference type="Proteomes" id="UP000095544"/>
    </source>
</evidence>
<dbReference type="InterPro" id="IPR005537">
    <property type="entry name" value="RAMP_III_fam"/>
</dbReference>
<evidence type="ECO:0000256" key="1">
    <source>
        <dbReference type="ARBA" id="ARBA00023118"/>
    </source>
</evidence>
<dbReference type="NCBIfam" id="TIGR01898">
    <property type="entry name" value="cas_TM1791_cmr6"/>
    <property type="match status" value="1"/>
</dbReference>
<proteinExistence type="predicted"/>
<dbReference type="Proteomes" id="UP000095544">
    <property type="component" value="Unassembled WGS sequence"/>
</dbReference>
<dbReference type="OrthoDB" id="9813956at2"/>
<evidence type="ECO:0000259" key="2">
    <source>
        <dbReference type="Pfam" id="PF03787"/>
    </source>
</evidence>
<dbReference type="AlphaFoldDB" id="A0A173ZH21"/>
<keyword evidence="1" id="KW-0051">Antiviral defense</keyword>
<dbReference type="EMBL" id="CYZU01000002">
    <property type="protein sequence ID" value="CUN74930.1"/>
    <property type="molecule type" value="Genomic_DNA"/>
</dbReference>
<dbReference type="Pfam" id="PF03787">
    <property type="entry name" value="RAMPs"/>
    <property type="match status" value="1"/>
</dbReference>
<evidence type="ECO:0000313" key="3">
    <source>
        <dbReference type="EMBL" id="CUN74930.1"/>
    </source>
</evidence>
<dbReference type="InterPro" id="IPR010172">
    <property type="entry name" value="CRISPR-assoc_prot_TM1791"/>
</dbReference>
<dbReference type="STRING" id="39482.ERS852491_00422"/>
<gene>
    <name evidence="3" type="ORF">ERS852491_00422</name>
</gene>
<dbReference type="PANTHER" id="PTHR39965">
    <property type="entry name" value="CRISPR SYSTEM CMR SUBUNIT CMR6"/>
    <property type="match status" value="1"/>
</dbReference>
<reference evidence="3 4" key="1">
    <citation type="submission" date="2015-09" db="EMBL/GenBank/DDBJ databases">
        <authorList>
            <consortium name="Pathogen Informatics"/>
        </authorList>
    </citation>
    <scope>NUCLEOTIDE SEQUENCE [LARGE SCALE GENOMIC DNA]</scope>
    <source>
        <strain evidence="3 4">2789STDY5834876</strain>
    </source>
</reference>
<feature type="domain" description="CRISPR type III-associated protein" evidence="2">
    <location>
        <begin position="147"/>
        <end position="288"/>
    </location>
</feature>
<dbReference type="RefSeq" id="WP_055150500.1">
    <property type="nucleotide sequence ID" value="NZ_CYZU01000002.1"/>
</dbReference>
<name>A0A173ZH21_9FIRM</name>
<sequence>MIEMKEIYQPARLGQNSQNEKVTQRLGYLPNDSVDFICQMNKKEVTQVNLYLLQNRFRIQTKKYIKGKPSYKESPFLAEIIKNQYEHTLSSEILYGRKMEIFLKQLLERNKEMAGAFSEKEEYCFHIPSKMILGEGGNSAYSDHVLMKLHPLYGVPYLPASTIKGALRSCWNELFERKDENNTGSVEYQLFEEGEKLIFFDAYPQSFSISLDAQSPHYKDYYERQAAPTDNQKVVPITFICIKDVTFKLHIACQNTKLWKQEKTRIDEAVKCMVEIYGLGAKTALGYGVGEMQ</sequence>
<dbReference type="GO" id="GO:0051607">
    <property type="term" value="P:defense response to virus"/>
    <property type="evidence" value="ECO:0007669"/>
    <property type="project" value="UniProtKB-KW"/>
</dbReference>